<dbReference type="AlphaFoldDB" id="A0A1G7JBP1"/>
<keyword evidence="1" id="KW-0732">Signal</keyword>
<dbReference type="EMBL" id="FNAO01000021">
    <property type="protein sequence ID" value="SDF21889.1"/>
    <property type="molecule type" value="Genomic_DNA"/>
</dbReference>
<gene>
    <name evidence="2" type="ORF">SAMN05421636_1212</name>
</gene>
<sequence length="194" mass="21531">MKIAPITKIIIGFLLYTSFSNAQHLENGNPVKRTNLGVSVQLYPAGVIPTINLERYISESSSLLFRLGGNFTDRQDFSDENDHEEGSGFGGSFGYRRHFPLAKGKIVAGLNLDAWNLWIDWEDANASPISGTTYTLVLQPWLETGYFFPIKNSSSQIGITAGFGREINTITSGEEVAQDWIASLSLQYLFSLNR</sequence>
<reference evidence="2 3" key="1">
    <citation type="submission" date="2016-10" db="EMBL/GenBank/DDBJ databases">
        <authorList>
            <person name="de Groot N.N."/>
        </authorList>
    </citation>
    <scope>NUCLEOTIDE SEQUENCE [LARGE SCALE GENOMIC DNA]</scope>
    <source>
        <strain evidence="2 3">DSM 23421</strain>
    </source>
</reference>
<proteinExistence type="predicted"/>
<accession>A0A1G7JBP1</accession>
<dbReference type="Proteomes" id="UP000199109">
    <property type="component" value="Unassembled WGS sequence"/>
</dbReference>
<dbReference type="OrthoDB" id="1437175at2"/>
<feature type="signal peptide" evidence="1">
    <location>
        <begin position="1"/>
        <end position="22"/>
    </location>
</feature>
<organism evidence="2 3">
    <name type="scientific">Pricia antarctica</name>
    <dbReference type="NCBI Taxonomy" id="641691"/>
    <lineage>
        <taxon>Bacteria</taxon>
        <taxon>Pseudomonadati</taxon>
        <taxon>Bacteroidota</taxon>
        <taxon>Flavobacteriia</taxon>
        <taxon>Flavobacteriales</taxon>
        <taxon>Flavobacteriaceae</taxon>
        <taxon>Pricia</taxon>
    </lineage>
</organism>
<dbReference type="STRING" id="641691.SAMN05421636_1212"/>
<keyword evidence="3" id="KW-1185">Reference proteome</keyword>
<feature type="chain" id="PRO_5011449414" description="Outer membrane protein beta-barrel domain-containing protein" evidence="1">
    <location>
        <begin position="23"/>
        <end position="194"/>
    </location>
</feature>
<dbReference type="RefSeq" id="WP_091874355.1">
    <property type="nucleotide sequence ID" value="NZ_FNAO01000021.1"/>
</dbReference>
<evidence type="ECO:0008006" key="4">
    <source>
        <dbReference type="Google" id="ProtNLM"/>
    </source>
</evidence>
<name>A0A1G7JBP1_9FLAO</name>
<evidence type="ECO:0000256" key="1">
    <source>
        <dbReference type="SAM" id="SignalP"/>
    </source>
</evidence>
<protein>
    <recommendedName>
        <fullName evidence="4">Outer membrane protein beta-barrel domain-containing protein</fullName>
    </recommendedName>
</protein>
<evidence type="ECO:0000313" key="3">
    <source>
        <dbReference type="Proteomes" id="UP000199109"/>
    </source>
</evidence>
<evidence type="ECO:0000313" key="2">
    <source>
        <dbReference type="EMBL" id="SDF21889.1"/>
    </source>
</evidence>